<dbReference type="VEuPathDB" id="FungiDB:PC110_g10279"/>
<keyword evidence="3 9" id="KW-0812">Transmembrane</keyword>
<evidence type="ECO:0000313" key="10">
    <source>
        <dbReference type="EMBL" id="KAG2857419.1"/>
    </source>
</evidence>
<comment type="caution">
    <text evidence="10">The sequence shown here is derived from an EMBL/GenBank/DDBJ whole genome shotgun (WGS) entry which is preliminary data.</text>
</comment>
<evidence type="ECO:0000313" key="11">
    <source>
        <dbReference type="Proteomes" id="UP000735874"/>
    </source>
</evidence>
<keyword evidence="6" id="KW-0333">Golgi apparatus</keyword>
<evidence type="ECO:0000256" key="4">
    <source>
        <dbReference type="ARBA" id="ARBA00022968"/>
    </source>
</evidence>
<protein>
    <submittedName>
        <fullName evidence="10">Uncharacterized protein</fullName>
    </submittedName>
</protein>
<dbReference type="PANTHER" id="PTHR31646">
    <property type="entry name" value="ALPHA-1,2-MANNOSYLTRANSFERASE MNN2"/>
    <property type="match status" value="1"/>
</dbReference>
<dbReference type="VEuPathDB" id="FungiDB:PC110_g10284"/>
<dbReference type="GO" id="GO:0000026">
    <property type="term" value="F:alpha-1,2-mannosyltransferase activity"/>
    <property type="evidence" value="ECO:0007669"/>
    <property type="project" value="TreeGrafter"/>
</dbReference>
<evidence type="ECO:0000256" key="2">
    <source>
        <dbReference type="ARBA" id="ARBA00004606"/>
    </source>
</evidence>
<comment type="subcellular location">
    <subcellularLocation>
        <location evidence="8">Endomembrane system</location>
        <topology evidence="8">Single-pass membrane protein</topology>
    </subcellularLocation>
    <subcellularLocation>
        <location evidence="1">Golgi apparatus membrane</location>
    </subcellularLocation>
    <subcellularLocation>
        <location evidence="2">Membrane</location>
        <topology evidence="2">Single-pass type II membrane protein</topology>
    </subcellularLocation>
</comment>
<dbReference type="EMBL" id="RCMG01000292">
    <property type="protein sequence ID" value="KAG2857419.1"/>
    <property type="molecule type" value="Genomic_DNA"/>
</dbReference>
<organism evidence="10 11">
    <name type="scientific">Phytophthora cactorum</name>
    <dbReference type="NCBI Taxonomy" id="29920"/>
    <lineage>
        <taxon>Eukaryota</taxon>
        <taxon>Sar</taxon>
        <taxon>Stramenopiles</taxon>
        <taxon>Oomycota</taxon>
        <taxon>Peronosporomycetes</taxon>
        <taxon>Peronosporales</taxon>
        <taxon>Peronosporaceae</taxon>
        <taxon>Phytophthora</taxon>
    </lineage>
</organism>
<dbReference type="PANTHER" id="PTHR31646:SF1">
    <property type="entry name" value="ALPHA-1,2-MANNOSYLTRANSFERASE MNN2"/>
    <property type="match status" value="1"/>
</dbReference>
<keyword evidence="5 9" id="KW-1133">Transmembrane helix</keyword>
<dbReference type="AlphaFoldDB" id="A0A8T0Z5L5"/>
<sequence length="420" mass="47836">MVAELRPRATSHHRDSLAPAAPLLPRFVDASSPKSSSSLSLHRWKRLLLLGCVLYASLLLVWFGFMDVRRDSEVFGGSLSNFVSSASLDESKLSYLHAHEDRELRTDFAFAELEMEFLHQINASVERDEKAITEAEAHAKTLKSFPVWETKLRRLRCIGWSATDNCSPNGPRIPSLDGPCNKVIPFGASGYCEVEDKDTGERFRVMQRYCSSVRDVGKFRCSESWDFALFPQKAREAARKAQNRNFMLPNIAPKPSHQQGDVLFLHRNSHKLMGTPRRKAINMKAAAIRRARNKRLRMKMAEADRIMLGGKEADLSALEDSPSPTLEVPESDGYPDMVIWTHLISLKNTSRRSDYRIRTYEASPDFESGQNCYGQRYLNQSLHFTTREFANLSYSGLETELRRFAKEGARFYEQAGITER</sequence>
<reference evidence="10" key="1">
    <citation type="submission" date="2018-10" db="EMBL/GenBank/DDBJ databases">
        <title>Effector identification in a new, highly contiguous assembly of the strawberry crown rot pathogen Phytophthora cactorum.</title>
        <authorList>
            <person name="Armitage A.D."/>
            <person name="Nellist C.F."/>
            <person name="Bates H."/>
            <person name="Vickerstaff R.J."/>
            <person name="Harrison R.J."/>
        </authorList>
    </citation>
    <scope>NUCLEOTIDE SEQUENCE</scope>
    <source>
        <strain evidence="10">15-7</strain>
    </source>
</reference>
<proteinExistence type="predicted"/>
<evidence type="ECO:0000256" key="1">
    <source>
        <dbReference type="ARBA" id="ARBA00004394"/>
    </source>
</evidence>
<dbReference type="GO" id="GO:0046354">
    <property type="term" value="P:mannan biosynthetic process"/>
    <property type="evidence" value="ECO:0007669"/>
    <property type="project" value="TreeGrafter"/>
</dbReference>
<evidence type="ECO:0000256" key="3">
    <source>
        <dbReference type="ARBA" id="ARBA00022692"/>
    </source>
</evidence>
<keyword evidence="4" id="KW-0735">Signal-anchor</keyword>
<keyword evidence="7 9" id="KW-0472">Membrane</keyword>
<gene>
    <name evidence="10" type="ORF">PC113_g10716</name>
</gene>
<evidence type="ECO:0000256" key="9">
    <source>
        <dbReference type="SAM" id="Phobius"/>
    </source>
</evidence>
<evidence type="ECO:0000256" key="6">
    <source>
        <dbReference type="ARBA" id="ARBA00023034"/>
    </source>
</evidence>
<evidence type="ECO:0000256" key="5">
    <source>
        <dbReference type="ARBA" id="ARBA00022989"/>
    </source>
</evidence>
<accession>A0A8T0Z5L5</accession>
<name>A0A8T0Z5L5_9STRA</name>
<dbReference type="GO" id="GO:0000139">
    <property type="term" value="C:Golgi membrane"/>
    <property type="evidence" value="ECO:0007669"/>
    <property type="project" value="UniProtKB-SubCell"/>
</dbReference>
<dbReference type="Proteomes" id="UP000735874">
    <property type="component" value="Unassembled WGS sequence"/>
</dbReference>
<evidence type="ECO:0000256" key="8">
    <source>
        <dbReference type="ARBA" id="ARBA00037847"/>
    </source>
</evidence>
<feature type="transmembrane region" description="Helical" evidence="9">
    <location>
        <begin position="47"/>
        <end position="65"/>
    </location>
</feature>
<evidence type="ECO:0000256" key="7">
    <source>
        <dbReference type="ARBA" id="ARBA00023136"/>
    </source>
</evidence>